<organism evidence="1 2">
    <name type="scientific">Thelephora ganbajun</name>
    <name type="common">Ganba fungus</name>
    <dbReference type="NCBI Taxonomy" id="370292"/>
    <lineage>
        <taxon>Eukaryota</taxon>
        <taxon>Fungi</taxon>
        <taxon>Dikarya</taxon>
        <taxon>Basidiomycota</taxon>
        <taxon>Agaricomycotina</taxon>
        <taxon>Agaricomycetes</taxon>
        <taxon>Thelephorales</taxon>
        <taxon>Thelephoraceae</taxon>
        <taxon>Thelephora</taxon>
    </lineage>
</organism>
<reference evidence="1" key="2">
    <citation type="journal article" date="2020" name="Nat. Commun.">
        <title>Large-scale genome sequencing of mycorrhizal fungi provides insights into the early evolution of symbiotic traits.</title>
        <authorList>
            <person name="Miyauchi S."/>
            <person name="Kiss E."/>
            <person name="Kuo A."/>
            <person name="Drula E."/>
            <person name="Kohler A."/>
            <person name="Sanchez-Garcia M."/>
            <person name="Morin E."/>
            <person name="Andreopoulos B."/>
            <person name="Barry K.W."/>
            <person name="Bonito G."/>
            <person name="Buee M."/>
            <person name="Carver A."/>
            <person name="Chen C."/>
            <person name="Cichocki N."/>
            <person name="Clum A."/>
            <person name="Culley D."/>
            <person name="Crous P.W."/>
            <person name="Fauchery L."/>
            <person name="Girlanda M."/>
            <person name="Hayes R.D."/>
            <person name="Keri Z."/>
            <person name="LaButti K."/>
            <person name="Lipzen A."/>
            <person name="Lombard V."/>
            <person name="Magnuson J."/>
            <person name="Maillard F."/>
            <person name="Murat C."/>
            <person name="Nolan M."/>
            <person name="Ohm R.A."/>
            <person name="Pangilinan J."/>
            <person name="Pereira M.F."/>
            <person name="Perotto S."/>
            <person name="Peter M."/>
            <person name="Pfister S."/>
            <person name="Riley R."/>
            <person name="Sitrit Y."/>
            <person name="Stielow J.B."/>
            <person name="Szollosi G."/>
            <person name="Zifcakova L."/>
            <person name="Stursova M."/>
            <person name="Spatafora J.W."/>
            <person name="Tedersoo L."/>
            <person name="Vaario L.M."/>
            <person name="Yamada A."/>
            <person name="Yan M."/>
            <person name="Wang P."/>
            <person name="Xu J."/>
            <person name="Bruns T."/>
            <person name="Baldrian P."/>
            <person name="Vilgalys R."/>
            <person name="Dunand C."/>
            <person name="Henrissat B."/>
            <person name="Grigoriev I.V."/>
            <person name="Hibbett D."/>
            <person name="Nagy L.G."/>
            <person name="Martin F.M."/>
        </authorList>
    </citation>
    <scope>NUCLEOTIDE SEQUENCE</scope>
    <source>
        <strain evidence="1">P2</strain>
    </source>
</reference>
<accession>A0ACB6ZWV1</accession>
<name>A0ACB6ZWV1_THEGA</name>
<sequence length="139" mass="15925">MEAFEPKKITFRKGEHCGVPVRDAISKHYEDLERRDSRPFEGVDVADQVILRIDWPGYPSWNKSFRTRDCTPARTPVTLSRLATDICKSIEKFVDEMEGQVCTEPTWMLGHNHLSVDDLALVSIQRVSHGSWVASIRLL</sequence>
<proteinExistence type="predicted"/>
<dbReference type="Proteomes" id="UP000886501">
    <property type="component" value="Unassembled WGS sequence"/>
</dbReference>
<keyword evidence="2" id="KW-1185">Reference proteome</keyword>
<evidence type="ECO:0000313" key="1">
    <source>
        <dbReference type="EMBL" id="KAF9654137.1"/>
    </source>
</evidence>
<evidence type="ECO:0000313" key="2">
    <source>
        <dbReference type="Proteomes" id="UP000886501"/>
    </source>
</evidence>
<reference evidence="1" key="1">
    <citation type="submission" date="2019-10" db="EMBL/GenBank/DDBJ databases">
        <authorList>
            <consortium name="DOE Joint Genome Institute"/>
            <person name="Kuo A."/>
            <person name="Miyauchi S."/>
            <person name="Kiss E."/>
            <person name="Drula E."/>
            <person name="Kohler A."/>
            <person name="Sanchez-Garcia M."/>
            <person name="Andreopoulos B."/>
            <person name="Barry K.W."/>
            <person name="Bonito G."/>
            <person name="Buee M."/>
            <person name="Carver A."/>
            <person name="Chen C."/>
            <person name="Cichocki N."/>
            <person name="Clum A."/>
            <person name="Culley D."/>
            <person name="Crous P.W."/>
            <person name="Fauchery L."/>
            <person name="Girlanda M."/>
            <person name="Hayes R."/>
            <person name="Keri Z."/>
            <person name="Labutti K."/>
            <person name="Lipzen A."/>
            <person name="Lombard V."/>
            <person name="Magnuson J."/>
            <person name="Maillard F."/>
            <person name="Morin E."/>
            <person name="Murat C."/>
            <person name="Nolan M."/>
            <person name="Ohm R."/>
            <person name="Pangilinan J."/>
            <person name="Pereira M."/>
            <person name="Perotto S."/>
            <person name="Peter M."/>
            <person name="Riley R."/>
            <person name="Sitrit Y."/>
            <person name="Stielow B."/>
            <person name="Szollosi G."/>
            <person name="Zifcakova L."/>
            <person name="Stursova M."/>
            <person name="Spatafora J.W."/>
            <person name="Tedersoo L."/>
            <person name="Vaario L.-M."/>
            <person name="Yamada A."/>
            <person name="Yan M."/>
            <person name="Wang P."/>
            <person name="Xu J."/>
            <person name="Bruns T."/>
            <person name="Baldrian P."/>
            <person name="Vilgalys R."/>
            <person name="Henrissat B."/>
            <person name="Grigoriev I.V."/>
            <person name="Hibbett D."/>
            <person name="Nagy L.G."/>
            <person name="Martin F.M."/>
        </authorList>
    </citation>
    <scope>NUCLEOTIDE SEQUENCE</scope>
    <source>
        <strain evidence="1">P2</strain>
    </source>
</reference>
<gene>
    <name evidence="1" type="ORF">BDM02DRAFT_3086137</name>
</gene>
<dbReference type="EMBL" id="MU117961">
    <property type="protein sequence ID" value="KAF9654137.1"/>
    <property type="molecule type" value="Genomic_DNA"/>
</dbReference>
<comment type="caution">
    <text evidence="1">The sequence shown here is derived from an EMBL/GenBank/DDBJ whole genome shotgun (WGS) entry which is preliminary data.</text>
</comment>
<protein>
    <submittedName>
        <fullName evidence="1">Uncharacterized protein</fullName>
    </submittedName>
</protein>